<dbReference type="EMBL" id="JXTG01000005">
    <property type="protein sequence ID" value="KIP21461.1"/>
    <property type="molecule type" value="Genomic_DNA"/>
</dbReference>
<dbReference type="GO" id="GO:0030288">
    <property type="term" value="C:outer membrane-bounded periplasmic space"/>
    <property type="evidence" value="ECO:0007669"/>
    <property type="project" value="TreeGrafter"/>
</dbReference>
<dbReference type="Proteomes" id="UP000032047">
    <property type="component" value="Unassembled WGS sequence"/>
</dbReference>
<evidence type="ECO:0000256" key="1">
    <source>
        <dbReference type="ARBA" id="ARBA00004196"/>
    </source>
</evidence>
<dbReference type="RefSeq" id="WP_042534968.1">
    <property type="nucleotide sequence ID" value="NZ_JXTG01000005.1"/>
</dbReference>
<feature type="coiled-coil region" evidence="5">
    <location>
        <begin position="155"/>
        <end position="189"/>
    </location>
</feature>
<keyword evidence="4 6" id="KW-0732">Signal</keyword>
<evidence type="ECO:0000256" key="2">
    <source>
        <dbReference type="ARBA" id="ARBA00008814"/>
    </source>
</evidence>
<dbReference type="GO" id="GO:1901678">
    <property type="term" value="P:iron coordination entity transport"/>
    <property type="evidence" value="ECO:0007669"/>
    <property type="project" value="UniProtKB-ARBA"/>
</dbReference>
<dbReference type="InterPro" id="IPR002491">
    <property type="entry name" value="ABC_transptr_periplasmic_BD"/>
</dbReference>
<keyword evidence="3" id="KW-0813">Transport</keyword>
<evidence type="ECO:0000256" key="5">
    <source>
        <dbReference type="SAM" id="Coils"/>
    </source>
</evidence>
<dbReference type="AlphaFoldDB" id="A0A0D0H092"/>
<comment type="caution">
    <text evidence="8">The sequence shown here is derived from an EMBL/GenBank/DDBJ whole genome shotgun (WGS) entry which is preliminary data.</text>
</comment>
<dbReference type="Pfam" id="PF01497">
    <property type="entry name" value="Peripla_BP_2"/>
    <property type="match status" value="1"/>
</dbReference>
<name>A0A0D0H092_9BACL</name>
<accession>A0A0D0H092</accession>
<feature type="signal peptide" evidence="6">
    <location>
        <begin position="1"/>
        <end position="24"/>
    </location>
</feature>
<evidence type="ECO:0000256" key="6">
    <source>
        <dbReference type="SAM" id="SignalP"/>
    </source>
</evidence>
<gene>
    <name evidence="8" type="ORF">JV16_01464</name>
</gene>
<evidence type="ECO:0000259" key="7">
    <source>
        <dbReference type="PROSITE" id="PS50983"/>
    </source>
</evidence>
<feature type="chain" id="PRO_5002210916" evidence="6">
    <location>
        <begin position="25"/>
        <end position="310"/>
    </location>
</feature>
<dbReference type="PROSITE" id="PS50983">
    <property type="entry name" value="FE_B12_PBP"/>
    <property type="match status" value="1"/>
</dbReference>
<dbReference type="SUPFAM" id="SSF53807">
    <property type="entry name" value="Helical backbone' metal receptor"/>
    <property type="match status" value="1"/>
</dbReference>
<proteinExistence type="inferred from homology"/>
<protein>
    <submittedName>
        <fullName evidence="8">Putative siderophore-binding lipoprotein yfiY</fullName>
    </submittedName>
</protein>
<keyword evidence="9" id="KW-1185">Reference proteome</keyword>
<evidence type="ECO:0000313" key="8">
    <source>
        <dbReference type="EMBL" id="KIP21461.1"/>
    </source>
</evidence>
<dbReference type="PATRIC" id="fig|265546.4.peg.1464"/>
<feature type="domain" description="Fe/B12 periplasmic-binding" evidence="7">
    <location>
        <begin position="58"/>
        <end position="310"/>
    </location>
</feature>
<dbReference type="Gene3D" id="3.40.50.1980">
    <property type="entry name" value="Nitrogenase molybdenum iron protein domain"/>
    <property type="match status" value="2"/>
</dbReference>
<evidence type="ECO:0000256" key="4">
    <source>
        <dbReference type="ARBA" id="ARBA00022729"/>
    </source>
</evidence>
<keyword evidence="5" id="KW-0175">Coiled coil</keyword>
<keyword evidence="8" id="KW-0449">Lipoprotein</keyword>
<comment type="subcellular location">
    <subcellularLocation>
        <location evidence="1">Cell envelope</location>
    </subcellularLocation>
</comment>
<organism evidence="8 9">
    <name type="scientific">Anoxybacillus ayderensis</name>
    <dbReference type="NCBI Taxonomy" id="265546"/>
    <lineage>
        <taxon>Bacteria</taxon>
        <taxon>Bacillati</taxon>
        <taxon>Bacillota</taxon>
        <taxon>Bacilli</taxon>
        <taxon>Bacillales</taxon>
        <taxon>Anoxybacillaceae</taxon>
        <taxon>Anoxybacillus</taxon>
    </lineage>
</organism>
<sequence length="310" mass="34768">MKRLLTSFSMLVIALLLVLVGCEAKEQASGEPKEETKKTRTVEHLMGKTEVPLNPKKVVVLSHVSWEGSLVSVGVKPYAVMAYDNEFPPHLKDELEGVKALPYADEFSPEQIIDLDPDLLIISDRYKPLYDQLADTIPTVVIEVGGDWKEDHLKITEAVGKLEEGKKVIEDLEKEAKEIGKRIKEKVGNETFMAVAIGKKDIRVFGTKNHAVNALLFDDLGLTPAEGLPEDFGENVSIEGLVKYNPDHIIDITYFNSGEFYDTVTKGEVWNSLKAVKNNHVYTLTTTWGFWDPIERKKGLKEIEKMLLGE</sequence>
<comment type="similarity">
    <text evidence="2">Belongs to the bacterial solute-binding protein 8 family.</text>
</comment>
<dbReference type="PANTHER" id="PTHR30532:SF21">
    <property type="entry name" value="SIDEROPHORE-BINDING LIPOPROTEIN YFIY-RELATED"/>
    <property type="match status" value="1"/>
</dbReference>
<dbReference type="PROSITE" id="PS51257">
    <property type="entry name" value="PROKAR_LIPOPROTEIN"/>
    <property type="match status" value="1"/>
</dbReference>
<reference evidence="8 9" key="1">
    <citation type="submission" date="2015-01" db="EMBL/GenBank/DDBJ databases">
        <title>Genome sequence of Anoxybacillus ayderensis strain AB04.</title>
        <authorList>
            <person name="Belduz A.O."/>
            <person name="Canakci S."/>
            <person name="Chan K.-G."/>
            <person name="Kahar U.M."/>
            <person name="Yaakob A.S."/>
            <person name="Chan C.S."/>
            <person name="Goh K.M."/>
        </authorList>
    </citation>
    <scope>NUCLEOTIDE SEQUENCE [LARGE SCALE GENOMIC DNA]</scope>
    <source>
        <strain evidence="8 9">AB04</strain>
    </source>
</reference>
<dbReference type="PANTHER" id="PTHR30532">
    <property type="entry name" value="IRON III DICITRATE-BINDING PERIPLASMIC PROTEIN"/>
    <property type="match status" value="1"/>
</dbReference>
<evidence type="ECO:0000256" key="3">
    <source>
        <dbReference type="ARBA" id="ARBA00022448"/>
    </source>
</evidence>
<evidence type="ECO:0000313" key="9">
    <source>
        <dbReference type="Proteomes" id="UP000032047"/>
    </source>
</evidence>
<dbReference type="InterPro" id="IPR051313">
    <property type="entry name" value="Bact_iron-sidero_bind"/>
</dbReference>